<evidence type="ECO:0000256" key="8">
    <source>
        <dbReference type="ARBA" id="ARBA00022840"/>
    </source>
</evidence>
<dbReference type="InterPro" id="IPR000550">
    <property type="entry name" value="Hppk"/>
</dbReference>
<dbReference type="UniPathway" id="UPA00077">
    <property type="reaction ID" value="UER00155"/>
</dbReference>
<evidence type="ECO:0000256" key="2">
    <source>
        <dbReference type="ARBA" id="ARBA00005810"/>
    </source>
</evidence>
<dbReference type="SUPFAM" id="SSF55083">
    <property type="entry name" value="6-hydroxymethyl-7,8-dihydropterin pyrophosphokinase, HPPK"/>
    <property type="match status" value="1"/>
</dbReference>
<evidence type="ECO:0000256" key="11">
    <source>
        <dbReference type="ARBA" id="ARBA00029766"/>
    </source>
</evidence>
<keyword evidence="6" id="KW-0547">Nucleotide-binding</keyword>
<evidence type="ECO:0000256" key="10">
    <source>
        <dbReference type="ARBA" id="ARBA00029409"/>
    </source>
</evidence>
<evidence type="ECO:0000313" key="14">
    <source>
        <dbReference type="EMBL" id="MBB5348622.1"/>
    </source>
</evidence>
<dbReference type="Gene3D" id="3.30.70.560">
    <property type="entry name" value="7,8-Dihydro-6-hydroxymethylpterin-pyrophosphokinase HPPK"/>
    <property type="match status" value="1"/>
</dbReference>
<keyword evidence="8" id="KW-0067">ATP-binding</keyword>
<dbReference type="EMBL" id="JACHEO010000013">
    <property type="protein sequence ID" value="MBB5348622.1"/>
    <property type="molecule type" value="Genomic_DNA"/>
</dbReference>
<reference evidence="14 15" key="1">
    <citation type="submission" date="2020-08" db="EMBL/GenBank/DDBJ databases">
        <title>Genomic Encyclopedia of Type Strains, Phase IV (KMG-IV): sequencing the most valuable type-strain genomes for metagenomic binning, comparative biology and taxonomic classification.</title>
        <authorList>
            <person name="Goeker M."/>
        </authorList>
    </citation>
    <scope>NUCLEOTIDE SEQUENCE [LARGE SCALE GENOMIC DNA]</scope>
    <source>
        <strain evidence="14 15">DSM 28570</strain>
    </source>
</reference>
<evidence type="ECO:0000313" key="15">
    <source>
        <dbReference type="Proteomes" id="UP000539642"/>
    </source>
</evidence>
<organism evidence="14 15">
    <name type="scientific">Desulfoprunum benzoelyticum</name>
    <dbReference type="NCBI Taxonomy" id="1506996"/>
    <lineage>
        <taxon>Bacteria</taxon>
        <taxon>Pseudomonadati</taxon>
        <taxon>Thermodesulfobacteriota</taxon>
        <taxon>Desulfobulbia</taxon>
        <taxon>Desulfobulbales</taxon>
        <taxon>Desulfobulbaceae</taxon>
        <taxon>Desulfoprunum</taxon>
    </lineage>
</organism>
<dbReference type="Proteomes" id="UP000539642">
    <property type="component" value="Unassembled WGS sequence"/>
</dbReference>
<evidence type="ECO:0000256" key="3">
    <source>
        <dbReference type="ARBA" id="ARBA00013253"/>
    </source>
</evidence>
<dbReference type="RefSeq" id="WP_183351459.1">
    <property type="nucleotide sequence ID" value="NZ_JACHEO010000013.1"/>
</dbReference>
<dbReference type="GO" id="GO:0005524">
    <property type="term" value="F:ATP binding"/>
    <property type="evidence" value="ECO:0007669"/>
    <property type="project" value="UniProtKB-KW"/>
</dbReference>
<evidence type="ECO:0000256" key="1">
    <source>
        <dbReference type="ARBA" id="ARBA00005051"/>
    </source>
</evidence>
<accession>A0A840US54</accession>
<comment type="similarity">
    <text evidence="2">Belongs to the HPPK family.</text>
</comment>
<keyword evidence="5" id="KW-0808">Transferase</keyword>
<evidence type="ECO:0000256" key="5">
    <source>
        <dbReference type="ARBA" id="ARBA00022679"/>
    </source>
</evidence>
<keyword evidence="15" id="KW-1185">Reference proteome</keyword>
<comment type="function">
    <text evidence="10">Catalyzes the transfer of pyrophosphate from adenosine triphosphate (ATP) to 6-hydroxymethyl-7,8-dihydropterin, an enzymatic step in folate biosynthesis pathway.</text>
</comment>
<proteinExistence type="inferred from homology"/>
<evidence type="ECO:0000259" key="13">
    <source>
        <dbReference type="Pfam" id="PF01288"/>
    </source>
</evidence>
<evidence type="ECO:0000256" key="12">
    <source>
        <dbReference type="ARBA" id="ARBA00033413"/>
    </source>
</evidence>
<keyword evidence="7 14" id="KW-0418">Kinase</keyword>
<dbReference type="EC" id="2.7.6.3" evidence="3"/>
<evidence type="ECO:0000256" key="4">
    <source>
        <dbReference type="ARBA" id="ARBA00016218"/>
    </source>
</evidence>
<name>A0A840US54_9BACT</name>
<dbReference type="PANTHER" id="PTHR43071">
    <property type="entry name" value="2-AMINO-4-HYDROXY-6-HYDROXYMETHYLDIHYDROPTERIDINE PYROPHOSPHOKINASE"/>
    <property type="match status" value="1"/>
</dbReference>
<comment type="pathway">
    <text evidence="1">Cofactor biosynthesis; tetrahydrofolate biosynthesis; 2-amino-4-hydroxy-6-hydroxymethyl-7,8-dihydropteridine diphosphate from 7,8-dihydroneopterin triphosphate: step 4/4.</text>
</comment>
<evidence type="ECO:0000256" key="7">
    <source>
        <dbReference type="ARBA" id="ARBA00022777"/>
    </source>
</evidence>
<dbReference type="GO" id="GO:0003848">
    <property type="term" value="F:2-amino-4-hydroxy-6-hydroxymethyldihydropteridine diphosphokinase activity"/>
    <property type="evidence" value="ECO:0007669"/>
    <property type="project" value="UniProtKB-EC"/>
</dbReference>
<comment type="caution">
    <text evidence="14">The sequence shown here is derived from an EMBL/GenBank/DDBJ whole genome shotgun (WGS) entry which is preliminary data.</text>
</comment>
<dbReference type="CDD" id="cd00483">
    <property type="entry name" value="HPPK"/>
    <property type="match status" value="1"/>
</dbReference>
<keyword evidence="9" id="KW-0289">Folate biosynthesis</keyword>
<dbReference type="GO" id="GO:0046656">
    <property type="term" value="P:folic acid biosynthetic process"/>
    <property type="evidence" value="ECO:0007669"/>
    <property type="project" value="UniProtKB-KW"/>
</dbReference>
<evidence type="ECO:0000256" key="9">
    <source>
        <dbReference type="ARBA" id="ARBA00022909"/>
    </source>
</evidence>
<gene>
    <name evidence="14" type="ORF">HNQ81_002358</name>
</gene>
<protein>
    <recommendedName>
        <fullName evidence="4">2-amino-4-hydroxy-6-hydroxymethyldihydropteridine pyrophosphokinase</fullName>
        <ecNumber evidence="3">2.7.6.3</ecNumber>
    </recommendedName>
    <alternativeName>
        <fullName evidence="11">6-hydroxymethyl-7,8-dihydropterin pyrophosphokinase</fullName>
    </alternativeName>
    <alternativeName>
        <fullName evidence="12">7,8-dihydro-6-hydroxymethylpterin-pyrophosphokinase</fullName>
    </alternativeName>
</protein>
<dbReference type="NCBIfam" id="TIGR01498">
    <property type="entry name" value="folK"/>
    <property type="match status" value="1"/>
</dbReference>
<sequence length="180" mass="19988">MKKASGVERVFIGLGSNLGNGKEVLTAAWRAIGEVDDIATVALSHPYVSSPVGMTSPNWFTNAVGELETSLSPLQVLTVLLQIEAVFGRARNERALGYEDRTLDLDILYYNDITVNIPELVLPHPRLQGRLFVLRPLAEIAPELWSRAHAKTVREMEAELVAHMAQGSVPLQEIFRENWD</sequence>
<dbReference type="GO" id="GO:0016301">
    <property type="term" value="F:kinase activity"/>
    <property type="evidence" value="ECO:0007669"/>
    <property type="project" value="UniProtKB-KW"/>
</dbReference>
<dbReference type="Pfam" id="PF01288">
    <property type="entry name" value="HPPK"/>
    <property type="match status" value="1"/>
</dbReference>
<feature type="domain" description="7,8-dihydro-6-hydroxymethylpterin-pyrophosphokinase" evidence="13">
    <location>
        <begin position="11"/>
        <end position="142"/>
    </location>
</feature>
<evidence type="ECO:0000256" key="6">
    <source>
        <dbReference type="ARBA" id="ARBA00022741"/>
    </source>
</evidence>
<dbReference type="PANTHER" id="PTHR43071:SF1">
    <property type="entry name" value="2-AMINO-4-HYDROXY-6-HYDROXYMETHYLDIHYDROPTERIDINE PYROPHOSPHOKINASE"/>
    <property type="match status" value="1"/>
</dbReference>
<dbReference type="GO" id="GO:0046654">
    <property type="term" value="P:tetrahydrofolate biosynthetic process"/>
    <property type="evidence" value="ECO:0007669"/>
    <property type="project" value="UniProtKB-UniPathway"/>
</dbReference>
<dbReference type="AlphaFoldDB" id="A0A840US54"/>
<dbReference type="InterPro" id="IPR035907">
    <property type="entry name" value="Hppk_sf"/>
</dbReference>